<dbReference type="Gene3D" id="3.40.50.150">
    <property type="entry name" value="Vaccinia Virus protein VP39"/>
    <property type="match status" value="1"/>
</dbReference>
<dbReference type="InterPro" id="IPR016651">
    <property type="entry name" value="LCMT1"/>
</dbReference>
<dbReference type="PANTHER" id="PTHR13600:SF21">
    <property type="entry name" value="LEUCINE CARBOXYL METHYLTRANSFERASE 1"/>
    <property type="match status" value="1"/>
</dbReference>
<keyword evidence="8" id="KW-1185">Reference proteome</keyword>
<gene>
    <name evidence="7" type="ORF">M9Y10_041548</name>
</gene>
<comment type="similarity">
    <text evidence="2 6">Belongs to the methyltransferase superfamily. LCMT family.</text>
</comment>
<dbReference type="PANTHER" id="PTHR13600">
    <property type="entry name" value="LEUCINE CARBOXYL METHYLTRANSFERASE"/>
    <property type="match status" value="1"/>
</dbReference>
<keyword evidence="3 6" id="KW-0489">Methyltransferase</keyword>
<evidence type="ECO:0000313" key="8">
    <source>
        <dbReference type="Proteomes" id="UP001470230"/>
    </source>
</evidence>
<dbReference type="Proteomes" id="UP001470230">
    <property type="component" value="Unassembled WGS sequence"/>
</dbReference>
<evidence type="ECO:0000313" key="7">
    <source>
        <dbReference type="EMBL" id="KAK8886088.1"/>
    </source>
</evidence>
<accession>A0ABR2K4N3</accession>
<dbReference type="Pfam" id="PF04072">
    <property type="entry name" value="LCM"/>
    <property type="match status" value="1"/>
</dbReference>
<evidence type="ECO:0000256" key="5">
    <source>
        <dbReference type="ARBA" id="ARBA00022691"/>
    </source>
</evidence>
<dbReference type="EC" id="2.1.1.233" evidence="6"/>
<dbReference type="SUPFAM" id="SSF53335">
    <property type="entry name" value="S-adenosyl-L-methionine-dependent methyltransferases"/>
    <property type="match status" value="1"/>
</dbReference>
<dbReference type="InterPro" id="IPR007213">
    <property type="entry name" value="Ppm1/Ppm2/Tcmp"/>
</dbReference>
<dbReference type="InterPro" id="IPR029063">
    <property type="entry name" value="SAM-dependent_MTases_sf"/>
</dbReference>
<comment type="catalytic activity">
    <reaction evidence="1 6">
        <text>[phosphatase 2A protein]-C-terminal L-leucine + S-adenosyl-L-methionine = [phosphatase 2A protein]-C-terminal L-leucine methyl ester + S-adenosyl-L-homocysteine</text>
        <dbReference type="Rhea" id="RHEA:48544"/>
        <dbReference type="Rhea" id="RHEA-COMP:12134"/>
        <dbReference type="Rhea" id="RHEA-COMP:12135"/>
        <dbReference type="ChEBI" id="CHEBI:57856"/>
        <dbReference type="ChEBI" id="CHEBI:59789"/>
        <dbReference type="ChEBI" id="CHEBI:90516"/>
        <dbReference type="ChEBI" id="CHEBI:90517"/>
        <dbReference type="EC" id="2.1.1.233"/>
    </reaction>
</comment>
<sequence length="294" mass="33197">MSAFRELNSVEDTAMDAANAKASAVAQGYYEDPYIEYFVPNRVRQLPPMNLGYFARILSMKDAIVKFHQVHGDSIQVVILGGGYDTLFWRLRDENINVAHWYDIDLPHVVQKKSYVLQNSIFEPLDNYSLLEADLGKIGQLQEVLEKNGFSVDAPTVFVDECTLIYVDPDAVDAIIKFAASLKSSGFISYGMITPNDQFGKMMVQNFNSFGAPLKGINKYPTVKSHIERFKKAGYEKVKAANMDVAMKSVISPEENRRIHRLEMQDDPDELSFMLSHYVLAIASTNDEFLTILP</sequence>
<comment type="function">
    <text evidence="6">Methylates the carboxyl group of the C-terminal leucine residue of protein phosphatase 2A catalytic subunits to form alpha-leucine ester residues.</text>
</comment>
<comment type="caution">
    <text evidence="7">The sequence shown here is derived from an EMBL/GenBank/DDBJ whole genome shotgun (WGS) entry which is preliminary data.</text>
</comment>
<evidence type="ECO:0000256" key="6">
    <source>
        <dbReference type="PIRNR" id="PIRNR016305"/>
    </source>
</evidence>
<keyword evidence="5 6" id="KW-0949">S-adenosyl-L-methionine</keyword>
<evidence type="ECO:0000256" key="1">
    <source>
        <dbReference type="ARBA" id="ARBA00000724"/>
    </source>
</evidence>
<evidence type="ECO:0000256" key="2">
    <source>
        <dbReference type="ARBA" id="ARBA00010703"/>
    </source>
</evidence>
<dbReference type="GO" id="GO:0032259">
    <property type="term" value="P:methylation"/>
    <property type="evidence" value="ECO:0007669"/>
    <property type="project" value="UniProtKB-KW"/>
</dbReference>
<dbReference type="GO" id="GO:0008168">
    <property type="term" value="F:methyltransferase activity"/>
    <property type="evidence" value="ECO:0007669"/>
    <property type="project" value="UniProtKB-KW"/>
</dbReference>
<reference evidence="7 8" key="1">
    <citation type="submission" date="2024-04" db="EMBL/GenBank/DDBJ databases">
        <title>Tritrichomonas musculus Genome.</title>
        <authorList>
            <person name="Alves-Ferreira E."/>
            <person name="Grigg M."/>
            <person name="Lorenzi H."/>
            <person name="Galac M."/>
        </authorList>
    </citation>
    <scope>NUCLEOTIDE SEQUENCE [LARGE SCALE GENOMIC DNA]</scope>
    <source>
        <strain evidence="7 8">EAF2021</strain>
    </source>
</reference>
<proteinExistence type="inferred from homology"/>
<dbReference type="EMBL" id="JAPFFF010000007">
    <property type="protein sequence ID" value="KAK8886088.1"/>
    <property type="molecule type" value="Genomic_DNA"/>
</dbReference>
<name>A0ABR2K4N3_9EUKA</name>
<dbReference type="PIRSF" id="PIRSF016305">
    <property type="entry name" value="LCM_mtfrase"/>
    <property type="match status" value="1"/>
</dbReference>
<evidence type="ECO:0000256" key="4">
    <source>
        <dbReference type="ARBA" id="ARBA00022679"/>
    </source>
</evidence>
<keyword evidence="4 6" id="KW-0808">Transferase</keyword>
<evidence type="ECO:0000256" key="3">
    <source>
        <dbReference type="ARBA" id="ARBA00022603"/>
    </source>
</evidence>
<organism evidence="7 8">
    <name type="scientific">Tritrichomonas musculus</name>
    <dbReference type="NCBI Taxonomy" id="1915356"/>
    <lineage>
        <taxon>Eukaryota</taxon>
        <taxon>Metamonada</taxon>
        <taxon>Parabasalia</taxon>
        <taxon>Tritrichomonadida</taxon>
        <taxon>Tritrichomonadidae</taxon>
        <taxon>Tritrichomonas</taxon>
    </lineage>
</organism>
<protein>
    <recommendedName>
        <fullName evidence="6">Leucine carboxyl methyltransferase 1</fullName>
        <ecNumber evidence="6">2.1.1.233</ecNumber>
    </recommendedName>
</protein>